<comment type="subunit">
    <text evidence="5">Homopolymer.</text>
</comment>
<feature type="compositionally biased region" description="Low complexity" evidence="6">
    <location>
        <begin position="1"/>
        <end position="11"/>
    </location>
</feature>
<keyword evidence="5" id="KW-0479">Metal-binding</keyword>
<dbReference type="Proteomes" id="UP000320184">
    <property type="component" value="Unassembled WGS sequence"/>
</dbReference>
<feature type="binding site" evidence="5">
    <location>
        <position position="111"/>
    </location>
    <ligand>
        <name>Zn(2+)</name>
        <dbReference type="ChEBI" id="CHEBI:29105"/>
    </ligand>
</feature>
<keyword evidence="5" id="KW-0862">Zinc</keyword>
<dbReference type="InterPro" id="IPR043133">
    <property type="entry name" value="GTP-CH-I_C/QueF"/>
</dbReference>
<dbReference type="GO" id="GO:0006729">
    <property type="term" value="P:tetrahydrobiopterin biosynthetic process"/>
    <property type="evidence" value="ECO:0007669"/>
    <property type="project" value="TreeGrafter"/>
</dbReference>
<dbReference type="GO" id="GO:0008270">
    <property type="term" value="F:zinc ion binding"/>
    <property type="evidence" value="ECO:0007669"/>
    <property type="project" value="UniProtKB-UniRule"/>
</dbReference>
<dbReference type="SUPFAM" id="SSF55620">
    <property type="entry name" value="Tetrahydrobiopterin biosynthesis enzymes-like"/>
    <property type="match status" value="1"/>
</dbReference>
<evidence type="ECO:0000256" key="4">
    <source>
        <dbReference type="ARBA" id="ARBA00022801"/>
    </source>
</evidence>
<feature type="domain" description="GTP cyclohydrolase I" evidence="7">
    <location>
        <begin position="39"/>
        <end position="202"/>
    </location>
</feature>
<sequence>MPSSAPFPRGRLWGRPRRRPASEVHVSSQPRGRDRGAVERAVAELIRGLGLDPSRDPELAQTPSRVADLYLEVFSGLEPDSEPDLVTFPHSGSDDLVAVRDLPFHSLCVHHFIPFFGRAHLVYVPGERIIGVSGVARLVDHYARRPQLQERMTAQIADHVEKLLRPRGVAVLLEARHLCMEMRGVRRFGRVETRVVRGALRDTPWTELWSGGRRKAGR</sequence>
<dbReference type="GO" id="GO:0006730">
    <property type="term" value="P:one-carbon metabolic process"/>
    <property type="evidence" value="ECO:0007669"/>
    <property type="project" value="UniProtKB-UniRule"/>
</dbReference>
<dbReference type="GO" id="GO:0003934">
    <property type="term" value="F:GTP cyclohydrolase I activity"/>
    <property type="evidence" value="ECO:0007669"/>
    <property type="project" value="UniProtKB-UniRule"/>
</dbReference>
<dbReference type="InterPro" id="IPR018234">
    <property type="entry name" value="GTP_CycHdrlase_I_CS"/>
</dbReference>
<feature type="binding site" evidence="5">
    <location>
        <position position="108"/>
    </location>
    <ligand>
        <name>Zn(2+)</name>
        <dbReference type="ChEBI" id="CHEBI:29105"/>
    </ligand>
</feature>
<dbReference type="Gene3D" id="1.10.286.10">
    <property type="match status" value="1"/>
</dbReference>
<evidence type="ECO:0000256" key="2">
    <source>
        <dbReference type="ARBA" id="ARBA00005080"/>
    </source>
</evidence>
<gene>
    <name evidence="5" type="primary">folE</name>
    <name evidence="8" type="ORF">E6K73_02400</name>
</gene>
<evidence type="ECO:0000313" key="8">
    <source>
        <dbReference type="EMBL" id="TMQ52722.1"/>
    </source>
</evidence>
<organism evidence="8 9">
    <name type="scientific">Eiseniibacteriota bacterium</name>
    <dbReference type="NCBI Taxonomy" id="2212470"/>
    <lineage>
        <taxon>Bacteria</taxon>
        <taxon>Candidatus Eiseniibacteriota</taxon>
    </lineage>
</organism>
<evidence type="ECO:0000256" key="6">
    <source>
        <dbReference type="SAM" id="MobiDB-lite"/>
    </source>
</evidence>
<evidence type="ECO:0000256" key="5">
    <source>
        <dbReference type="HAMAP-Rule" id="MF_00223"/>
    </source>
</evidence>
<dbReference type="InterPro" id="IPR020602">
    <property type="entry name" value="GTP_CycHdrlase_I_dom"/>
</dbReference>
<dbReference type="InterPro" id="IPR043134">
    <property type="entry name" value="GTP-CH-I_N"/>
</dbReference>
<dbReference type="InterPro" id="IPR001474">
    <property type="entry name" value="GTP_CycHdrlase_I"/>
</dbReference>
<dbReference type="NCBIfam" id="NF006826">
    <property type="entry name" value="PRK09347.1-3"/>
    <property type="match status" value="1"/>
</dbReference>
<keyword evidence="5" id="KW-0342">GTP-binding</keyword>
<dbReference type="AlphaFoldDB" id="A0A538SMY1"/>
<protein>
    <recommendedName>
        <fullName evidence="5">GTP cyclohydrolase 1</fullName>
        <ecNumber evidence="5">3.5.4.16</ecNumber>
    </recommendedName>
    <alternativeName>
        <fullName evidence="5">GTP cyclohydrolase I</fullName>
        <shortName evidence="5">GTP-CH-I</shortName>
    </alternativeName>
</protein>
<dbReference type="GO" id="GO:0046654">
    <property type="term" value="P:tetrahydrofolate biosynthetic process"/>
    <property type="evidence" value="ECO:0007669"/>
    <property type="project" value="UniProtKB-UniRule"/>
</dbReference>
<dbReference type="UniPathway" id="UPA00848">
    <property type="reaction ID" value="UER00151"/>
</dbReference>
<dbReference type="GO" id="GO:0005525">
    <property type="term" value="F:GTP binding"/>
    <property type="evidence" value="ECO:0007669"/>
    <property type="project" value="UniProtKB-KW"/>
</dbReference>
<evidence type="ECO:0000259" key="7">
    <source>
        <dbReference type="Pfam" id="PF01227"/>
    </source>
</evidence>
<dbReference type="HAMAP" id="MF_00223">
    <property type="entry name" value="FolE"/>
    <property type="match status" value="1"/>
</dbReference>
<comment type="pathway">
    <text evidence="2 5">Cofactor biosynthesis; 7,8-dihydroneopterin triphosphate biosynthesis; 7,8-dihydroneopterin triphosphate from GTP: step 1/1.</text>
</comment>
<dbReference type="Gene3D" id="3.30.1130.10">
    <property type="match status" value="1"/>
</dbReference>
<dbReference type="PANTHER" id="PTHR11109:SF7">
    <property type="entry name" value="GTP CYCLOHYDROLASE 1"/>
    <property type="match status" value="1"/>
</dbReference>
<dbReference type="PANTHER" id="PTHR11109">
    <property type="entry name" value="GTP CYCLOHYDROLASE I"/>
    <property type="match status" value="1"/>
</dbReference>
<evidence type="ECO:0000313" key="9">
    <source>
        <dbReference type="Proteomes" id="UP000320184"/>
    </source>
</evidence>
<comment type="catalytic activity">
    <reaction evidence="1 5">
        <text>GTP + H2O = 7,8-dihydroneopterin 3'-triphosphate + formate + H(+)</text>
        <dbReference type="Rhea" id="RHEA:17473"/>
        <dbReference type="ChEBI" id="CHEBI:15377"/>
        <dbReference type="ChEBI" id="CHEBI:15378"/>
        <dbReference type="ChEBI" id="CHEBI:15740"/>
        <dbReference type="ChEBI" id="CHEBI:37565"/>
        <dbReference type="ChEBI" id="CHEBI:58462"/>
        <dbReference type="EC" id="3.5.4.16"/>
    </reaction>
</comment>
<accession>A0A538SMY1</accession>
<reference evidence="8 9" key="1">
    <citation type="journal article" date="2019" name="Nat. Microbiol.">
        <title>Mediterranean grassland soil C-N compound turnover is dependent on rainfall and depth, and is mediated by genomically divergent microorganisms.</title>
        <authorList>
            <person name="Diamond S."/>
            <person name="Andeer P.F."/>
            <person name="Li Z."/>
            <person name="Crits-Christoph A."/>
            <person name="Burstein D."/>
            <person name="Anantharaman K."/>
            <person name="Lane K.R."/>
            <person name="Thomas B.C."/>
            <person name="Pan C."/>
            <person name="Northen T.R."/>
            <person name="Banfield J.F."/>
        </authorList>
    </citation>
    <scope>NUCLEOTIDE SEQUENCE [LARGE SCALE GENOMIC DNA]</scope>
    <source>
        <strain evidence="8">WS_3</strain>
    </source>
</reference>
<evidence type="ECO:0000256" key="3">
    <source>
        <dbReference type="ARBA" id="ARBA00022563"/>
    </source>
</evidence>
<comment type="similarity">
    <text evidence="5">Belongs to the GTP cyclohydrolase I family.</text>
</comment>
<dbReference type="Pfam" id="PF01227">
    <property type="entry name" value="GTP_cyclohydroI"/>
    <property type="match status" value="1"/>
</dbReference>
<dbReference type="GO" id="GO:0005737">
    <property type="term" value="C:cytoplasm"/>
    <property type="evidence" value="ECO:0007669"/>
    <property type="project" value="TreeGrafter"/>
</dbReference>
<dbReference type="EMBL" id="VBOT01000029">
    <property type="protein sequence ID" value="TMQ52722.1"/>
    <property type="molecule type" value="Genomic_DNA"/>
</dbReference>
<dbReference type="PROSITE" id="PS00860">
    <property type="entry name" value="GTP_CYCLOHYDROL_1_2"/>
    <property type="match status" value="1"/>
</dbReference>
<feature type="binding site" evidence="5">
    <location>
        <position position="179"/>
    </location>
    <ligand>
        <name>Zn(2+)</name>
        <dbReference type="ChEBI" id="CHEBI:29105"/>
    </ligand>
</feature>
<name>A0A538SMY1_UNCEI</name>
<keyword evidence="4 5" id="KW-0378">Hydrolase</keyword>
<proteinExistence type="inferred from homology"/>
<comment type="caution">
    <text evidence="8">The sequence shown here is derived from an EMBL/GenBank/DDBJ whole genome shotgun (WGS) entry which is preliminary data.</text>
</comment>
<keyword evidence="3 5" id="KW-0554">One-carbon metabolism</keyword>
<feature type="region of interest" description="Disordered" evidence="6">
    <location>
        <begin position="1"/>
        <end position="37"/>
    </location>
</feature>
<keyword evidence="5" id="KW-0547">Nucleotide-binding</keyword>
<dbReference type="NCBIfam" id="NF006825">
    <property type="entry name" value="PRK09347.1-2"/>
    <property type="match status" value="1"/>
</dbReference>
<dbReference type="FunFam" id="3.30.1130.10:FF:000001">
    <property type="entry name" value="GTP cyclohydrolase 1"/>
    <property type="match status" value="1"/>
</dbReference>
<dbReference type="EC" id="3.5.4.16" evidence="5"/>
<evidence type="ECO:0000256" key="1">
    <source>
        <dbReference type="ARBA" id="ARBA00001052"/>
    </source>
</evidence>